<dbReference type="EMBL" id="KY270851">
    <property type="protein sequence ID" value="ARD68686.1"/>
    <property type="molecule type" value="Genomic_DNA"/>
</dbReference>
<accession>A0A1V0M1U3</accession>
<organism evidence="1">
    <name type="scientific">Citrobacter freundii</name>
    <dbReference type="NCBI Taxonomy" id="546"/>
    <lineage>
        <taxon>Bacteria</taxon>
        <taxon>Pseudomonadati</taxon>
        <taxon>Pseudomonadota</taxon>
        <taxon>Gammaproteobacteria</taxon>
        <taxon>Enterobacterales</taxon>
        <taxon>Enterobacteriaceae</taxon>
        <taxon>Citrobacter</taxon>
        <taxon>Citrobacter freundii complex</taxon>
    </lineage>
</organism>
<geneLocation type="plasmid" evidence="4 5">
    <name>unnamed1</name>
</geneLocation>
<evidence type="ECO:0000313" key="4">
    <source>
        <dbReference type="Proteomes" id="UP000263627"/>
    </source>
</evidence>
<name>A0A1V0M1U3_CITFR</name>
<keyword evidence="5" id="KW-1185">Reference proteome</keyword>
<dbReference type="EMBL" id="CP032179">
    <property type="protein sequence ID" value="AXZ45617.1"/>
    <property type="molecule type" value="Genomic_DNA"/>
</dbReference>
<evidence type="ECO:0000313" key="3">
    <source>
        <dbReference type="EMBL" id="WAZ60095.1"/>
    </source>
</evidence>
<evidence type="ECO:0000313" key="2">
    <source>
        <dbReference type="EMBL" id="AXZ45617.1"/>
    </source>
</evidence>
<keyword evidence="1" id="KW-0614">Plasmid</keyword>
<gene>
    <name evidence="2" type="ORF">AM363_00975</name>
    <name evidence="3" type="ORF">O4000_24880</name>
</gene>
<proteinExistence type="predicted"/>
<geneLocation type="plasmid" evidence="1">
    <name>p112298-catA</name>
</geneLocation>
<sequence>MTGSGMNTVRINNEVKHISELDSETLSLEWNKLKNENNELYRCIKEANSGWRGFVLRLIGVHLPDGKTIVIHGVSTKNESTHTE</sequence>
<protein>
    <submittedName>
        <fullName evidence="1">Uncharacterized protein</fullName>
    </submittedName>
</protein>
<dbReference type="RefSeq" id="WP_022652197.1">
    <property type="nucleotide sequence ID" value="NC_019360.1"/>
</dbReference>
<evidence type="ECO:0000313" key="5">
    <source>
        <dbReference type="Proteomes" id="UP001164536"/>
    </source>
</evidence>
<reference evidence="1" key="1">
    <citation type="journal article" date="2017" name="Int. J. Antimicrob. Agents">
        <title>Sequencing and comparative genomics analysis of the IncHI2 plasmids pT5282-mphA and p112298-catA and the IncHI5 plasmid pYNKP001-dfrA.</title>
        <authorList>
            <person name="Liang Q."/>
            <person name="Yin Z."/>
            <person name="Zhao Y."/>
            <person name="Liang L."/>
            <person name="Feng J."/>
            <person name="Zhan Z."/>
            <person name="Wang H."/>
            <person name="Song Y."/>
            <person name="Tong Y."/>
            <person name="Wu W."/>
            <person name="Chen W."/>
            <person name="Wang J."/>
            <person name="Jiang L."/>
            <person name="Zhou D."/>
        </authorList>
    </citation>
    <scope>NUCLEOTIDE SEQUENCE</scope>
    <source>
        <strain evidence="1">112298</strain>
        <plasmid evidence="1">p112298-catA</plasmid>
    </source>
</reference>
<dbReference type="AlphaFoldDB" id="A0A1V0M1U3"/>
<dbReference type="EMBL" id="CP114565">
    <property type="protein sequence ID" value="WAZ60095.1"/>
    <property type="molecule type" value="Genomic_DNA"/>
</dbReference>
<reference evidence="3" key="3">
    <citation type="submission" date="2022-12" db="EMBL/GenBank/DDBJ databases">
        <title>2953647.</title>
        <authorList>
            <person name="Hergert J."/>
            <person name="Casey R."/>
            <person name="Wagner J."/>
            <person name="Young E.L."/>
            <person name="Oakeson K.F."/>
        </authorList>
    </citation>
    <scope>NUCLEOTIDE SEQUENCE</scope>
    <source>
        <strain evidence="3">2953647</strain>
        <plasmid evidence="3">unnamed1</plasmid>
    </source>
</reference>
<dbReference type="Proteomes" id="UP000263627">
    <property type="component" value="Plasmid unnamed1"/>
</dbReference>
<dbReference type="Proteomes" id="UP001164536">
    <property type="component" value="Plasmid unnamed1"/>
</dbReference>
<reference evidence="2 4" key="2">
    <citation type="submission" date="2018-09" db="EMBL/GenBank/DDBJ databases">
        <title>Whole genome sequencing of Citrobacter freundii AR_0116.</title>
        <authorList>
            <person name="Conlan S."/>
            <person name="Thomas P.J."/>
            <person name="Mullikin J."/>
            <person name="Frank K.M."/>
            <person name="Segre J.A."/>
        </authorList>
    </citation>
    <scope>NUCLEOTIDE SEQUENCE [LARGE SCALE GENOMIC DNA]</scope>
    <source>
        <strain evidence="2 4">AR_0116</strain>
        <plasmid evidence="2 4">unnamed1</plasmid>
    </source>
</reference>
<evidence type="ECO:0000313" key="1">
    <source>
        <dbReference type="EMBL" id="ARD68686.1"/>
    </source>
</evidence>